<organism evidence="2 3">
    <name type="scientific">Pleurodeles waltl</name>
    <name type="common">Iberian ribbed newt</name>
    <dbReference type="NCBI Taxonomy" id="8319"/>
    <lineage>
        <taxon>Eukaryota</taxon>
        <taxon>Metazoa</taxon>
        <taxon>Chordata</taxon>
        <taxon>Craniata</taxon>
        <taxon>Vertebrata</taxon>
        <taxon>Euteleostomi</taxon>
        <taxon>Amphibia</taxon>
        <taxon>Batrachia</taxon>
        <taxon>Caudata</taxon>
        <taxon>Salamandroidea</taxon>
        <taxon>Salamandridae</taxon>
        <taxon>Pleurodelinae</taxon>
        <taxon>Pleurodeles</taxon>
    </lineage>
</organism>
<dbReference type="Proteomes" id="UP001066276">
    <property type="component" value="Chromosome 2_1"/>
</dbReference>
<evidence type="ECO:0000313" key="3">
    <source>
        <dbReference type="Proteomes" id="UP001066276"/>
    </source>
</evidence>
<feature type="non-terminal residue" evidence="2">
    <location>
        <position position="79"/>
    </location>
</feature>
<evidence type="ECO:0000313" key="2">
    <source>
        <dbReference type="EMBL" id="KAJ1203453.1"/>
    </source>
</evidence>
<comment type="caution">
    <text evidence="2">The sequence shown here is derived from an EMBL/GenBank/DDBJ whole genome shotgun (WGS) entry which is preliminary data.</text>
</comment>
<evidence type="ECO:0000256" key="1">
    <source>
        <dbReference type="SAM" id="MobiDB-lite"/>
    </source>
</evidence>
<protein>
    <submittedName>
        <fullName evidence="2">Uncharacterized protein</fullName>
    </submittedName>
</protein>
<accession>A0AAV7VSZ0</accession>
<gene>
    <name evidence="2" type="ORF">NDU88_007239</name>
</gene>
<reference evidence="2" key="1">
    <citation type="journal article" date="2022" name="bioRxiv">
        <title>Sequencing and chromosome-scale assembly of the giantPleurodeles waltlgenome.</title>
        <authorList>
            <person name="Brown T."/>
            <person name="Elewa A."/>
            <person name="Iarovenko S."/>
            <person name="Subramanian E."/>
            <person name="Araus A.J."/>
            <person name="Petzold A."/>
            <person name="Susuki M."/>
            <person name="Suzuki K.-i.T."/>
            <person name="Hayashi T."/>
            <person name="Toyoda A."/>
            <person name="Oliveira C."/>
            <person name="Osipova E."/>
            <person name="Leigh N.D."/>
            <person name="Simon A."/>
            <person name="Yun M.H."/>
        </authorList>
    </citation>
    <scope>NUCLEOTIDE SEQUENCE</scope>
    <source>
        <strain evidence="2">20211129_DDA</strain>
        <tissue evidence="2">Liver</tissue>
    </source>
</reference>
<name>A0AAV7VSZ0_PLEWA</name>
<dbReference type="AlphaFoldDB" id="A0AAV7VSZ0"/>
<proteinExistence type="predicted"/>
<dbReference type="EMBL" id="JANPWB010000003">
    <property type="protein sequence ID" value="KAJ1203453.1"/>
    <property type="molecule type" value="Genomic_DNA"/>
</dbReference>
<keyword evidence="3" id="KW-1185">Reference proteome</keyword>
<sequence length="79" mass="8966">MKAHLKEILQSAQIWGALEKWEGRWAKKRDKEKGEVPEPKQAKAAPETGTIQMSPMRETAGRVLVHVPWSRGDILSFTN</sequence>
<feature type="compositionally biased region" description="Basic and acidic residues" evidence="1">
    <location>
        <begin position="28"/>
        <end position="41"/>
    </location>
</feature>
<feature type="region of interest" description="Disordered" evidence="1">
    <location>
        <begin position="28"/>
        <end position="55"/>
    </location>
</feature>